<reference evidence="8" key="1">
    <citation type="submission" date="2016-09" db="EMBL/GenBank/DDBJ databases">
        <authorList>
            <person name="Varghese N."/>
            <person name="Submissions S."/>
        </authorList>
    </citation>
    <scope>NUCLEOTIDE SEQUENCE [LARGE SCALE GENOMIC DNA]</scope>
    <source>
        <strain evidence="8">TNe-862</strain>
    </source>
</reference>
<evidence type="ECO:0000256" key="6">
    <source>
        <dbReference type="PIRNR" id="PIRNR018267"/>
    </source>
</evidence>
<keyword evidence="4 6" id="KW-0378">Hydrolase</keyword>
<keyword evidence="8" id="KW-1185">Reference proteome</keyword>
<evidence type="ECO:0000256" key="3">
    <source>
        <dbReference type="ARBA" id="ARBA00022763"/>
    </source>
</evidence>
<accession>A0A1G6GUS8</accession>
<comment type="similarity">
    <text evidence="6">Belongs to the vsr family.</text>
</comment>
<comment type="function">
    <text evidence="6">May nick specific sequences that contain T:G mispairs resulting from m5C-deamination.</text>
</comment>
<evidence type="ECO:0000313" key="7">
    <source>
        <dbReference type="EMBL" id="SDB85739.1"/>
    </source>
</evidence>
<dbReference type="GO" id="GO:0016787">
    <property type="term" value="F:hydrolase activity"/>
    <property type="evidence" value="ECO:0007669"/>
    <property type="project" value="UniProtKB-KW"/>
</dbReference>
<dbReference type="PIRSF" id="PIRSF018267">
    <property type="entry name" value="VSR_endonuc"/>
    <property type="match status" value="1"/>
</dbReference>
<dbReference type="OrthoDB" id="9801520at2"/>
<evidence type="ECO:0000256" key="5">
    <source>
        <dbReference type="ARBA" id="ARBA00023204"/>
    </source>
</evidence>
<evidence type="ECO:0000256" key="4">
    <source>
        <dbReference type="ARBA" id="ARBA00022801"/>
    </source>
</evidence>
<gene>
    <name evidence="7" type="ORF">SAMN05421548_101359</name>
</gene>
<name>A0A1G6GUS8_9BURK</name>
<dbReference type="GO" id="GO:0006298">
    <property type="term" value="P:mismatch repair"/>
    <property type="evidence" value="ECO:0007669"/>
    <property type="project" value="UniProtKB-UniRule"/>
</dbReference>
<protein>
    <recommendedName>
        <fullName evidence="6">Very short patch repair endonuclease</fullName>
        <ecNumber evidence="6">3.1.-.-</ecNumber>
    </recommendedName>
</protein>
<evidence type="ECO:0000256" key="1">
    <source>
        <dbReference type="ARBA" id="ARBA00022722"/>
    </source>
</evidence>
<dbReference type="InterPro" id="IPR004603">
    <property type="entry name" value="DNA_mismatch_endonuc_vsr"/>
</dbReference>
<dbReference type="SUPFAM" id="SSF52980">
    <property type="entry name" value="Restriction endonuclease-like"/>
    <property type="match status" value="1"/>
</dbReference>
<organism evidence="7 8">
    <name type="scientific">Paraburkholderia lycopersici</name>
    <dbReference type="NCBI Taxonomy" id="416944"/>
    <lineage>
        <taxon>Bacteria</taxon>
        <taxon>Pseudomonadati</taxon>
        <taxon>Pseudomonadota</taxon>
        <taxon>Betaproteobacteria</taxon>
        <taxon>Burkholderiales</taxon>
        <taxon>Burkholderiaceae</taxon>
        <taxon>Paraburkholderia</taxon>
    </lineage>
</organism>
<evidence type="ECO:0000313" key="8">
    <source>
        <dbReference type="Proteomes" id="UP000198908"/>
    </source>
</evidence>
<dbReference type="GO" id="GO:0004519">
    <property type="term" value="F:endonuclease activity"/>
    <property type="evidence" value="ECO:0007669"/>
    <property type="project" value="UniProtKB-KW"/>
</dbReference>
<dbReference type="NCBIfam" id="TIGR00632">
    <property type="entry name" value="vsr"/>
    <property type="match status" value="1"/>
</dbReference>
<dbReference type="EC" id="3.1.-.-" evidence="6"/>
<dbReference type="CDD" id="cd00221">
    <property type="entry name" value="Vsr"/>
    <property type="match status" value="1"/>
</dbReference>
<keyword evidence="2 6" id="KW-0255">Endonuclease</keyword>
<keyword evidence="3 6" id="KW-0227">DNA damage</keyword>
<keyword evidence="1 6" id="KW-0540">Nuclease</keyword>
<proteinExistence type="inferred from homology"/>
<dbReference type="AlphaFoldDB" id="A0A1G6GUS8"/>
<keyword evidence="5 6" id="KW-0234">DNA repair</keyword>
<sequence>MVDKISPSRRSANMRAIRSSDTKPELLVRRLVHHCGYRFRLHRKDLPGKPDLVFPGRKSVIFVHGCFWHMHGCPSVRVPKSNVGYWNPKLERNRARDQQSYSSLEKLGWKVLIVWECETKDLDALERKLKIFLQ</sequence>
<evidence type="ECO:0000256" key="2">
    <source>
        <dbReference type="ARBA" id="ARBA00022759"/>
    </source>
</evidence>
<dbReference type="Pfam" id="PF03852">
    <property type="entry name" value="Vsr"/>
    <property type="match status" value="1"/>
</dbReference>
<dbReference type="InterPro" id="IPR011335">
    <property type="entry name" value="Restrct_endonuc-II-like"/>
</dbReference>
<dbReference type="EMBL" id="FMYQ01000001">
    <property type="protein sequence ID" value="SDB85739.1"/>
    <property type="molecule type" value="Genomic_DNA"/>
</dbReference>
<dbReference type="STRING" id="416944.SAMN05421548_101359"/>
<dbReference type="Proteomes" id="UP000198908">
    <property type="component" value="Unassembled WGS sequence"/>
</dbReference>
<dbReference type="Gene3D" id="3.40.960.10">
    <property type="entry name" value="VSR Endonuclease"/>
    <property type="match status" value="1"/>
</dbReference>